<protein>
    <recommendedName>
        <fullName evidence="3">Cold shock protein</fullName>
    </recommendedName>
</protein>
<dbReference type="EMBL" id="FBVY01000030">
    <property type="protein sequence ID" value="CUW96376.1"/>
    <property type="molecule type" value="Genomic_DNA"/>
</dbReference>
<comment type="caution">
    <text evidence="1">The sequence shown here is derived from an EMBL/GenBank/DDBJ whole genome shotgun (WGS) entry which is preliminary data.</text>
</comment>
<proteinExistence type="predicted"/>
<evidence type="ECO:0008006" key="3">
    <source>
        <dbReference type="Google" id="ProtNLM"/>
    </source>
</evidence>
<dbReference type="Proteomes" id="UP000191933">
    <property type="component" value="Unassembled WGS sequence"/>
</dbReference>
<name>A0A9W5F597_9HYPH</name>
<evidence type="ECO:0000313" key="2">
    <source>
        <dbReference type="Proteomes" id="UP000191933"/>
    </source>
</evidence>
<sequence>MEVLMRKNSYHCGDTVFLKSGVLGNAQPDGPGRIVSVMPEAQGTVRYRVRFQHENFERSVALDEIDASMSTASRLGKGESLSPRETGSSWINLNTIKIRK</sequence>
<accession>A0A9W5F597</accession>
<organism evidence="1 2">
    <name type="scientific">Agrobacterium genomosp. 2 str. CFBP 5494</name>
    <dbReference type="NCBI Taxonomy" id="1183436"/>
    <lineage>
        <taxon>Bacteria</taxon>
        <taxon>Pseudomonadati</taxon>
        <taxon>Pseudomonadota</taxon>
        <taxon>Alphaproteobacteria</taxon>
        <taxon>Hyphomicrobiales</taxon>
        <taxon>Rhizobiaceae</taxon>
        <taxon>Rhizobium/Agrobacterium group</taxon>
        <taxon>Agrobacterium</taxon>
        <taxon>Agrobacterium tumefaciens complex</taxon>
    </lineage>
</organism>
<reference evidence="1 2" key="1">
    <citation type="submission" date="2016-01" db="EMBL/GenBank/DDBJ databases">
        <authorList>
            <person name="Regsiter A."/>
            <person name="william w."/>
        </authorList>
    </citation>
    <scope>NUCLEOTIDE SEQUENCE [LARGE SCALE GENOMIC DNA]</scope>
    <source>
        <strain evidence="1 2">CFBP 5494</strain>
    </source>
</reference>
<gene>
    <name evidence="1" type="ORF">AGR2A_Lc180029</name>
</gene>
<evidence type="ECO:0000313" key="1">
    <source>
        <dbReference type="EMBL" id="CUW96376.1"/>
    </source>
</evidence>
<keyword evidence="2" id="KW-1185">Reference proteome</keyword>
<dbReference type="AlphaFoldDB" id="A0A9W5F597"/>